<gene>
    <name evidence="2" type="ORF">Vgi01_32180</name>
</gene>
<dbReference type="PANTHER" id="PTHR42685:SF22">
    <property type="entry name" value="CONDITIONED MEDIUM FACTOR RECEPTOR 1"/>
    <property type="match status" value="1"/>
</dbReference>
<dbReference type="InterPro" id="IPR050407">
    <property type="entry name" value="Geranylgeranyl_reductase"/>
</dbReference>
<evidence type="ECO:0000259" key="1">
    <source>
        <dbReference type="Pfam" id="PF01494"/>
    </source>
</evidence>
<dbReference type="RefSeq" id="WP_204291541.1">
    <property type="nucleotide sequence ID" value="NZ_BOPA01000021.1"/>
</dbReference>
<reference evidence="2 3" key="1">
    <citation type="submission" date="2021-01" db="EMBL/GenBank/DDBJ databases">
        <title>Whole genome shotgun sequence of Verrucosispora gifhornensis NBRC 16317.</title>
        <authorList>
            <person name="Komaki H."/>
            <person name="Tamura T."/>
        </authorList>
    </citation>
    <scope>NUCLEOTIDE SEQUENCE [LARGE SCALE GENOMIC DNA]</scope>
    <source>
        <strain evidence="2 3">NBRC 16317</strain>
    </source>
</reference>
<organism evidence="2 3">
    <name type="scientific">Micromonospora gifhornensis</name>
    <dbReference type="NCBI Taxonomy" id="84594"/>
    <lineage>
        <taxon>Bacteria</taxon>
        <taxon>Bacillati</taxon>
        <taxon>Actinomycetota</taxon>
        <taxon>Actinomycetes</taxon>
        <taxon>Micromonosporales</taxon>
        <taxon>Micromonosporaceae</taxon>
        <taxon>Micromonospora</taxon>
    </lineage>
</organism>
<dbReference type="Pfam" id="PF01494">
    <property type="entry name" value="FAD_binding_3"/>
    <property type="match status" value="1"/>
</dbReference>
<dbReference type="Proteomes" id="UP000647860">
    <property type="component" value="Unassembled WGS sequence"/>
</dbReference>
<dbReference type="InterPro" id="IPR002938">
    <property type="entry name" value="FAD-bd"/>
</dbReference>
<protein>
    <submittedName>
        <fullName evidence="2">FAD-dependent oxidoreductase</fullName>
    </submittedName>
</protein>
<dbReference type="InterPro" id="IPR036188">
    <property type="entry name" value="FAD/NAD-bd_sf"/>
</dbReference>
<evidence type="ECO:0000313" key="2">
    <source>
        <dbReference type="EMBL" id="GIJ16534.1"/>
    </source>
</evidence>
<accession>A0ABQ4IF47</accession>
<feature type="domain" description="FAD-binding" evidence="1">
    <location>
        <begin position="4"/>
        <end position="344"/>
    </location>
</feature>
<dbReference type="PRINTS" id="PR00420">
    <property type="entry name" value="RNGMNOXGNASE"/>
</dbReference>
<proteinExistence type="predicted"/>
<keyword evidence="3" id="KW-1185">Reference proteome</keyword>
<sequence length="386" mass="40898">MTEDYDVVVVGARPAGAATALLLAQQGLRVLVLERAKPGADTLSTHALMRAGVAQLTRWGLLDSIVAAGTPAVRRTRFHYPGEQVTVSIKPAAGVEALYAPRRTVLDRLLAEAAENAGATVRYGVTVTGLERDRSGRIIAVVGHDHSSAPVRVRSWLTVGADGAGSTVARLVGAPNMRVGSASSAIVYGYWDGLGVTDYEWFYRPGATAGMIPTNDGKVCVFAGTSAQRFNQEVGGDLRGSYLRLLAEATGPAAAGRLPESLAPQRLHGFPGRLGHLRQAHGPGWALVGDAGQFIDPLSTNGITDALRDAELLSRQVESIVSGAGENEALAAYQTERDRLATPIFDVVNELAGYRWDVPTVRELLLRLNSAFSAEVEALTGVTLKR</sequence>
<evidence type="ECO:0000313" key="3">
    <source>
        <dbReference type="Proteomes" id="UP000647860"/>
    </source>
</evidence>
<name>A0ABQ4IF47_9ACTN</name>
<dbReference type="PANTHER" id="PTHR42685">
    <property type="entry name" value="GERANYLGERANYL DIPHOSPHATE REDUCTASE"/>
    <property type="match status" value="1"/>
</dbReference>
<dbReference type="EMBL" id="BOPA01000021">
    <property type="protein sequence ID" value="GIJ16534.1"/>
    <property type="molecule type" value="Genomic_DNA"/>
</dbReference>
<dbReference type="Gene3D" id="3.50.50.60">
    <property type="entry name" value="FAD/NAD(P)-binding domain"/>
    <property type="match status" value="1"/>
</dbReference>
<comment type="caution">
    <text evidence="2">The sequence shown here is derived from an EMBL/GenBank/DDBJ whole genome shotgun (WGS) entry which is preliminary data.</text>
</comment>
<dbReference type="SUPFAM" id="SSF51905">
    <property type="entry name" value="FAD/NAD(P)-binding domain"/>
    <property type="match status" value="1"/>
</dbReference>